<sequence length="386" mass="43129">MATPGSAEQMQDDDQDIAERPKWDNKVQYLLTCIGFAVGLGNVWRFPYLCQTYGGGAFLIPYAIALVFEGLPLLHMELAIGQRLRMGSIGVWNSISPYMGGLGVASLAVSFLVGLFYNMILAWILWYFFHSFQSPLPWRDCPINLNQTGYVSECEKGSAAAWCLVYICFITGIETIGKAIYVTVTFPYLGVDHLLDQITDSAWGHRRLNISLHLQIYNVQKNDCERDALIVGLVNSFTSIYASIPVFAILGFKANENFDKCRNGNILRLTNSFNIGDENITLENYGDWFNYFNNTDPSEVESLNLKTCDLQTFLDESASGTGLAFIVFTEAVIHMPGSQVWAVLFFIMLFSLGLSSMFGNLEGVLTPLLDLSKLFPAWMPKEVFTG</sequence>
<reference evidence="1" key="1">
    <citation type="submission" date="2022-05" db="EMBL/GenBank/DDBJ databases">
        <title>Chromosome-level genome of Chaenocephalus aceratus.</title>
        <authorList>
            <person name="Park H."/>
        </authorList>
    </citation>
    <scope>NUCLEOTIDE SEQUENCE</scope>
    <source>
        <strain evidence="1">KU_202001</strain>
    </source>
</reference>
<evidence type="ECO:0000313" key="2">
    <source>
        <dbReference type="Proteomes" id="UP001057452"/>
    </source>
</evidence>
<gene>
    <name evidence="1" type="ORF">KUCAC02_011095</name>
</gene>
<dbReference type="EMBL" id="CM043795">
    <property type="protein sequence ID" value="KAI4817715.1"/>
    <property type="molecule type" value="Genomic_DNA"/>
</dbReference>
<accession>A0ACB9WWB1</accession>
<keyword evidence="2" id="KW-1185">Reference proteome</keyword>
<protein>
    <submittedName>
        <fullName evidence="1">Uncharacterized protein</fullName>
    </submittedName>
</protein>
<proteinExistence type="predicted"/>
<name>A0ACB9WWB1_CHAAC</name>
<comment type="caution">
    <text evidence="1">The sequence shown here is derived from an EMBL/GenBank/DDBJ whole genome shotgun (WGS) entry which is preliminary data.</text>
</comment>
<evidence type="ECO:0000313" key="1">
    <source>
        <dbReference type="EMBL" id="KAI4817715.1"/>
    </source>
</evidence>
<dbReference type="Proteomes" id="UP001057452">
    <property type="component" value="Chromosome 11"/>
</dbReference>
<organism evidence="1 2">
    <name type="scientific">Chaenocephalus aceratus</name>
    <name type="common">Blackfin icefish</name>
    <name type="synonym">Chaenichthys aceratus</name>
    <dbReference type="NCBI Taxonomy" id="36190"/>
    <lineage>
        <taxon>Eukaryota</taxon>
        <taxon>Metazoa</taxon>
        <taxon>Chordata</taxon>
        <taxon>Craniata</taxon>
        <taxon>Vertebrata</taxon>
        <taxon>Euteleostomi</taxon>
        <taxon>Actinopterygii</taxon>
        <taxon>Neopterygii</taxon>
        <taxon>Teleostei</taxon>
        <taxon>Neoteleostei</taxon>
        <taxon>Acanthomorphata</taxon>
        <taxon>Eupercaria</taxon>
        <taxon>Perciformes</taxon>
        <taxon>Notothenioidei</taxon>
        <taxon>Channichthyidae</taxon>
        <taxon>Chaenocephalus</taxon>
    </lineage>
</organism>